<evidence type="ECO:0000313" key="1">
    <source>
        <dbReference type="EMBL" id="KIJ26876.1"/>
    </source>
</evidence>
<keyword evidence="2" id="KW-1185">Reference proteome</keyword>
<evidence type="ECO:0000313" key="2">
    <source>
        <dbReference type="Proteomes" id="UP000054279"/>
    </source>
</evidence>
<reference evidence="1 2" key="1">
    <citation type="submission" date="2014-06" db="EMBL/GenBank/DDBJ databases">
        <title>Evolutionary Origins and Diversification of the Mycorrhizal Mutualists.</title>
        <authorList>
            <consortium name="DOE Joint Genome Institute"/>
            <consortium name="Mycorrhizal Genomics Consortium"/>
            <person name="Kohler A."/>
            <person name="Kuo A."/>
            <person name="Nagy L.G."/>
            <person name="Floudas D."/>
            <person name="Copeland A."/>
            <person name="Barry K.W."/>
            <person name="Cichocki N."/>
            <person name="Veneault-Fourrey C."/>
            <person name="LaButti K."/>
            <person name="Lindquist E.A."/>
            <person name="Lipzen A."/>
            <person name="Lundell T."/>
            <person name="Morin E."/>
            <person name="Murat C."/>
            <person name="Riley R."/>
            <person name="Ohm R."/>
            <person name="Sun H."/>
            <person name="Tunlid A."/>
            <person name="Henrissat B."/>
            <person name="Grigoriev I.V."/>
            <person name="Hibbett D.S."/>
            <person name="Martin F."/>
        </authorList>
    </citation>
    <scope>NUCLEOTIDE SEQUENCE [LARGE SCALE GENOMIC DNA]</scope>
    <source>
        <strain evidence="1 2">SS14</strain>
    </source>
</reference>
<dbReference type="OrthoDB" id="2660687at2759"/>
<dbReference type="AlphaFoldDB" id="A0A0C9UN38"/>
<dbReference type="EMBL" id="KN837353">
    <property type="protein sequence ID" value="KIJ26876.1"/>
    <property type="molecule type" value="Genomic_DNA"/>
</dbReference>
<feature type="non-terminal residue" evidence="1">
    <location>
        <position position="135"/>
    </location>
</feature>
<protein>
    <submittedName>
        <fullName evidence="1">Uncharacterized protein</fullName>
    </submittedName>
</protein>
<organism evidence="1 2">
    <name type="scientific">Sphaerobolus stellatus (strain SS14)</name>
    <dbReference type="NCBI Taxonomy" id="990650"/>
    <lineage>
        <taxon>Eukaryota</taxon>
        <taxon>Fungi</taxon>
        <taxon>Dikarya</taxon>
        <taxon>Basidiomycota</taxon>
        <taxon>Agaricomycotina</taxon>
        <taxon>Agaricomycetes</taxon>
        <taxon>Phallomycetidae</taxon>
        <taxon>Geastrales</taxon>
        <taxon>Sphaerobolaceae</taxon>
        <taxon>Sphaerobolus</taxon>
    </lineage>
</organism>
<dbReference type="Proteomes" id="UP000054279">
    <property type="component" value="Unassembled WGS sequence"/>
</dbReference>
<accession>A0A0C9UN38</accession>
<name>A0A0C9UN38_SPHS4</name>
<dbReference type="HOGENOM" id="CLU_1817037_0_0_1"/>
<gene>
    <name evidence="1" type="ORF">M422DRAFT_38060</name>
</gene>
<proteinExistence type="predicted"/>
<sequence>MPVGQPYEGHTGIINSFSFPLDGKHIDFPWNVEVRRQAAQPYRGSFQMFNSYQISPTSPHSLLLHELPMGFFLLAVDGWLVTHTGNRVFWIPFDLRKGLCMPGTSCIFSVKTMVKIDLTGFYLDKEWGILVESII</sequence>